<dbReference type="EMBL" id="JANXLI010000006">
    <property type="protein sequence ID" value="MCZ2491867.1"/>
    <property type="molecule type" value="Genomic_DNA"/>
</dbReference>
<organism evidence="8 9">
    <name type="scientific">Dellaglioa carnosa</name>
    <dbReference type="NCBI Taxonomy" id="2995136"/>
    <lineage>
        <taxon>Bacteria</taxon>
        <taxon>Bacillati</taxon>
        <taxon>Bacillota</taxon>
        <taxon>Bacilli</taxon>
        <taxon>Lactobacillales</taxon>
        <taxon>Lactobacillaceae</taxon>
        <taxon>Dellaglioa</taxon>
    </lineage>
</organism>
<dbReference type="InterPro" id="IPR033134">
    <property type="entry name" value="Asp/Glu_racemase_AS_2"/>
</dbReference>
<feature type="binding site" evidence="7">
    <location>
        <begin position="11"/>
        <end position="12"/>
    </location>
    <ligand>
        <name>substrate</name>
    </ligand>
</feature>
<dbReference type="PANTHER" id="PTHR21198:SF2">
    <property type="entry name" value="GLUTAMATE RACEMASE"/>
    <property type="match status" value="1"/>
</dbReference>
<reference evidence="8" key="1">
    <citation type="submission" date="2022-09" db="EMBL/GenBank/DDBJ databases">
        <title>Diversity of Dellaglioa algida.</title>
        <authorList>
            <person name="Matthias E."/>
            <person name="Werum V."/>
        </authorList>
    </citation>
    <scope>NUCLEOTIDE SEQUENCE</scope>
    <source>
        <strain evidence="8">TMW 2.2523</strain>
    </source>
</reference>
<dbReference type="PROSITE" id="PS00923">
    <property type="entry name" value="ASP_GLU_RACEMASE_1"/>
    <property type="match status" value="1"/>
</dbReference>
<evidence type="ECO:0000256" key="2">
    <source>
        <dbReference type="ARBA" id="ARBA00013090"/>
    </source>
</evidence>
<dbReference type="InterPro" id="IPR015942">
    <property type="entry name" value="Asp/Glu/hydantoin_racemase"/>
</dbReference>
<keyword evidence="6 7" id="KW-0961">Cell wall biogenesis/degradation</keyword>
<evidence type="ECO:0000256" key="6">
    <source>
        <dbReference type="ARBA" id="ARBA00023316"/>
    </source>
</evidence>
<comment type="function">
    <text evidence="7">Provides the (R)-glutamate required for cell wall biosynthesis.</text>
</comment>
<dbReference type="NCBIfam" id="NF002035">
    <property type="entry name" value="PRK00865.1-3"/>
    <property type="match status" value="1"/>
</dbReference>
<feature type="active site" description="Proton donor/acceptor" evidence="7">
    <location>
        <position position="185"/>
    </location>
</feature>
<evidence type="ECO:0000256" key="3">
    <source>
        <dbReference type="ARBA" id="ARBA00022960"/>
    </source>
</evidence>
<evidence type="ECO:0000256" key="7">
    <source>
        <dbReference type="HAMAP-Rule" id="MF_00258"/>
    </source>
</evidence>
<feature type="binding site" evidence="7">
    <location>
        <begin position="43"/>
        <end position="44"/>
    </location>
    <ligand>
        <name>substrate</name>
    </ligand>
</feature>
<keyword evidence="3 7" id="KW-0133">Cell shape</keyword>
<dbReference type="PANTHER" id="PTHR21198">
    <property type="entry name" value="GLUTAMATE RACEMASE"/>
    <property type="match status" value="1"/>
</dbReference>
<evidence type="ECO:0000256" key="1">
    <source>
        <dbReference type="ARBA" id="ARBA00001602"/>
    </source>
</evidence>
<name>A0ABT4JND8_9LACO</name>
<dbReference type="Pfam" id="PF01177">
    <property type="entry name" value="Asp_Glu_race"/>
    <property type="match status" value="1"/>
</dbReference>
<keyword evidence="9" id="KW-1185">Reference proteome</keyword>
<dbReference type="InterPro" id="IPR001920">
    <property type="entry name" value="Asp/Glu_race"/>
</dbReference>
<feature type="active site" description="Proton donor/acceptor" evidence="7">
    <location>
        <position position="74"/>
    </location>
</feature>
<gene>
    <name evidence="8" type="primary">racE</name>
    <name evidence="7" type="synonym">murI</name>
    <name evidence="8" type="ORF">N0K80_06835</name>
</gene>
<comment type="pathway">
    <text evidence="7">Cell wall biogenesis; peptidoglycan biosynthesis.</text>
</comment>
<comment type="caution">
    <text evidence="8">The sequence shown here is derived from an EMBL/GenBank/DDBJ whole genome shotgun (WGS) entry which is preliminary data.</text>
</comment>
<evidence type="ECO:0000313" key="8">
    <source>
        <dbReference type="EMBL" id="MCZ2491867.1"/>
    </source>
</evidence>
<feature type="binding site" evidence="7">
    <location>
        <begin position="186"/>
        <end position="187"/>
    </location>
    <ligand>
        <name>substrate</name>
    </ligand>
</feature>
<dbReference type="Proteomes" id="UP001081467">
    <property type="component" value="Unassembled WGS sequence"/>
</dbReference>
<dbReference type="Gene3D" id="3.40.50.1860">
    <property type="match status" value="2"/>
</dbReference>
<accession>A0ABT4JND8</accession>
<comment type="catalytic activity">
    <reaction evidence="1 7">
        <text>L-glutamate = D-glutamate</text>
        <dbReference type="Rhea" id="RHEA:12813"/>
        <dbReference type="ChEBI" id="CHEBI:29985"/>
        <dbReference type="ChEBI" id="CHEBI:29986"/>
        <dbReference type="EC" id="5.1.1.3"/>
    </reaction>
</comment>
<dbReference type="InterPro" id="IPR018187">
    <property type="entry name" value="Asp/Glu_racemase_AS_1"/>
</dbReference>
<dbReference type="SUPFAM" id="SSF53681">
    <property type="entry name" value="Aspartate/glutamate racemase"/>
    <property type="match status" value="2"/>
</dbReference>
<dbReference type="GO" id="GO:0008881">
    <property type="term" value="F:glutamate racemase activity"/>
    <property type="evidence" value="ECO:0007669"/>
    <property type="project" value="UniProtKB-EC"/>
</dbReference>
<dbReference type="InterPro" id="IPR004391">
    <property type="entry name" value="Glu_race"/>
</dbReference>
<evidence type="ECO:0000256" key="4">
    <source>
        <dbReference type="ARBA" id="ARBA00022984"/>
    </source>
</evidence>
<dbReference type="HAMAP" id="MF_00258">
    <property type="entry name" value="Glu_racemase"/>
    <property type="match status" value="1"/>
</dbReference>
<comment type="similarity">
    <text evidence="7">Belongs to the aspartate/glutamate racemases family.</text>
</comment>
<sequence length="270" mass="29664">MMNNQAIGFIDSGVGGLTVVKEALKQLPNEKIYYLGDTARMPYGPRPSEQVLEFTWEMTSFLLSKGIKMLVIACNTATAAALDDLREKLAIPVIGVIKPGSRAAIKSSKNQRVGVIGTEGTIKSGAYKRTLHEKNPNLFVTSLPCPEFVQIVENDQYESKYAEQVVAETLGFFDDKNIDTLVMGCTHYPLLRPFIQKAVGDKVTLIDSGAETVNDVSTILDYFDIAAKREEETTHEFYTTGSSDDFNEIASGWLGLENINAKTIHLGQGD</sequence>
<evidence type="ECO:0000313" key="9">
    <source>
        <dbReference type="Proteomes" id="UP001081467"/>
    </source>
</evidence>
<keyword evidence="4 7" id="KW-0573">Peptidoglycan synthesis</keyword>
<protein>
    <recommendedName>
        <fullName evidence="2 7">Glutamate racemase</fullName>
        <ecNumber evidence="2 7">5.1.1.3</ecNumber>
    </recommendedName>
</protein>
<dbReference type="EC" id="5.1.1.3" evidence="2 7"/>
<dbReference type="PROSITE" id="PS00924">
    <property type="entry name" value="ASP_GLU_RACEMASE_2"/>
    <property type="match status" value="1"/>
</dbReference>
<keyword evidence="5 7" id="KW-0413">Isomerase</keyword>
<evidence type="ECO:0000256" key="5">
    <source>
        <dbReference type="ARBA" id="ARBA00023235"/>
    </source>
</evidence>
<dbReference type="NCBIfam" id="TIGR00067">
    <property type="entry name" value="glut_race"/>
    <property type="match status" value="1"/>
</dbReference>
<proteinExistence type="inferred from homology"/>
<feature type="binding site" evidence="7">
    <location>
        <begin position="75"/>
        <end position="76"/>
    </location>
    <ligand>
        <name>substrate</name>
    </ligand>
</feature>